<keyword evidence="4" id="KW-0747">Spliceosome</keyword>
<dbReference type="PANTHER" id="PTHR36562">
    <property type="entry name" value="SERINE/ARGININE REPETITIVE MATRIX 2"/>
    <property type="match status" value="1"/>
</dbReference>
<evidence type="ECO:0000256" key="6">
    <source>
        <dbReference type="ARBA" id="ARBA00023242"/>
    </source>
</evidence>
<dbReference type="GO" id="GO:0005681">
    <property type="term" value="C:spliceosomal complex"/>
    <property type="evidence" value="ECO:0007669"/>
    <property type="project" value="UniProtKB-KW"/>
</dbReference>
<reference evidence="9 10" key="1">
    <citation type="journal article" date="2015" name="Front. Microbiol.">
        <title>Genome sequence of the plant growth promoting endophytic yeast Rhodotorula graminis WP1.</title>
        <authorList>
            <person name="Firrincieli A."/>
            <person name="Otillar R."/>
            <person name="Salamov A."/>
            <person name="Schmutz J."/>
            <person name="Khan Z."/>
            <person name="Redman R.S."/>
            <person name="Fleck N.D."/>
            <person name="Lindquist E."/>
            <person name="Grigoriev I.V."/>
            <person name="Doty S.L."/>
        </authorList>
    </citation>
    <scope>NUCLEOTIDE SEQUENCE [LARGE SCALE GENOMIC DNA]</scope>
    <source>
        <strain evidence="9 10">WP1</strain>
    </source>
</reference>
<sequence length="160" mass="17774">NNIGLATPRGSGTSGHIQANRSSIRPRQNQREAAPDFKSSFAHRAPDQGILDHERKRKVEAQCFELQVSLEDDGVAPDEVEKQVDALRQRLLAAGAPATAASGIKAHQRHELAAAKQADDERMRRALGIRADHTEGAAFDRDLQQRLKEERIAERERGRE</sequence>
<feature type="non-terminal residue" evidence="9">
    <location>
        <position position="1"/>
    </location>
</feature>
<evidence type="ECO:0000313" key="9">
    <source>
        <dbReference type="EMBL" id="KPV75454.1"/>
    </source>
</evidence>
<dbReference type="Pfam" id="PF08312">
    <property type="entry name" value="cwf21"/>
    <property type="match status" value="1"/>
</dbReference>
<name>A0A194S4L5_RHOGW</name>
<dbReference type="InterPro" id="IPR013170">
    <property type="entry name" value="mRNA_splic_Cwf21_dom"/>
</dbReference>
<keyword evidence="5" id="KW-0508">mRNA splicing</keyword>
<dbReference type="GO" id="GO:0008380">
    <property type="term" value="P:RNA splicing"/>
    <property type="evidence" value="ECO:0007669"/>
    <property type="project" value="UniProtKB-KW"/>
</dbReference>
<dbReference type="AlphaFoldDB" id="A0A194S4L5"/>
<dbReference type="GeneID" id="28978453"/>
<dbReference type="EMBL" id="KQ474078">
    <property type="protein sequence ID" value="KPV75454.1"/>
    <property type="molecule type" value="Genomic_DNA"/>
</dbReference>
<evidence type="ECO:0000256" key="4">
    <source>
        <dbReference type="ARBA" id="ARBA00022728"/>
    </source>
</evidence>
<dbReference type="OMA" id="LAHMRPR"/>
<dbReference type="CDD" id="cd21372">
    <property type="entry name" value="cwf21_CWC21-like"/>
    <property type="match status" value="1"/>
</dbReference>
<evidence type="ECO:0000256" key="1">
    <source>
        <dbReference type="ARBA" id="ARBA00004123"/>
    </source>
</evidence>
<protein>
    <recommendedName>
        <fullName evidence="8">CWF21 domain-containing protein</fullName>
    </recommendedName>
</protein>
<feature type="non-terminal residue" evidence="9">
    <location>
        <position position="160"/>
    </location>
</feature>
<feature type="compositionally biased region" description="Basic and acidic residues" evidence="7">
    <location>
        <begin position="109"/>
        <end position="122"/>
    </location>
</feature>
<feature type="region of interest" description="Disordered" evidence="7">
    <location>
        <begin position="100"/>
        <end position="122"/>
    </location>
</feature>
<dbReference type="Proteomes" id="UP000053890">
    <property type="component" value="Unassembled WGS sequence"/>
</dbReference>
<keyword evidence="6" id="KW-0539">Nucleus</keyword>
<dbReference type="SMART" id="SM01115">
    <property type="entry name" value="cwf21"/>
    <property type="match status" value="1"/>
</dbReference>
<feature type="region of interest" description="Disordered" evidence="7">
    <location>
        <begin position="1"/>
        <end position="53"/>
    </location>
</feature>
<comment type="similarity">
    <text evidence="2">Belongs to the CWC21 family.</text>
</comment>
<keyword evidence="3" id="KW-0507">mRNA processing</keyword>
<evidence type="ECO:0000256" key="2">
    <source>
        <dbReference type="ARBA" id="ARBA00005954"/>
    </source>
</evidence>
<feature type="compositionally biased region" description="Basic and acidic residues" evidence="7">
    <location>
        <begin position="44"/>
        <end position="53"/>
    </location>
</feature>
<feature type="domain" description="CWF21" evidence="8">
    <location>
        <begin position="51"/>
        <end position="96"/>
    </location>
</feature>
<evidence type="ECO:0000313" key="10">
    <source>
        <dbReference type="Proteomes" id="UP000053890"/>
    </source>
</evidence>
<organism evidence="9 10">
    <name type="scientific">Rhodotorula graminis (strain WP1)</name>
    <dbReference type="NCBI Taxonomy" id="578459"/>
    <lineage>
        <taxon>Eukaryota</taxon>
        <taxon>Fungi</taxon>
        <taxon>Dikarya</taxon>
        <taxon>Basidiomycota</taxon>
        <taxon>Pucciniomycotina</taxon>
        <taxon>Microbotryomycetes</taxon>
        <taxon>Sporidiobolales</taxon>
        <taxon>Sporidiobolaceae</taxon>
        <taxon>Rhodotorula</taxon>
    </lineage>
</organism>
<evidence type="ECO:0000256" key="5">
    <source>
        <dbReference type="ARBA" id="ARBA00023187"/>
    </source>
</evidence>
<feature type="compositionally biased region" description="Polar residues" evidence="7">
    <location>
        <begin position="1"/>
        <end position="27"/>
    </location>
</feature>
<dbReference type="STRING" id="578459.A0A194S4L5"/>
<evidence type="ECO:0000259" key="8">
    <source>
        <dbReference type="SMART" id="SM01115"/>
    </source>
</evidence>
<dbReference type="Gene3D" id="6.10.140.420">
    <property type="match status" value="1"/>
</dbReference>
<gene>
    <name evidence="9" type="ORF">RHOBADRAFT_5577</name>
</gene>
<accession>A0A194S4L5</accession>
<dbReference type="GO" id="GO:0006397">
    <property type="term" value="P:mRNA processing"/>
    <property type="evidence" value="ECO:0007669"/>
    <property type="project" value="UniProtKB-KW"/>
</dbReference>
<keyword evidence="10" id="KW-1185">Reference proteome</keyword>
<dbReference type="InterPro" id="IPR051372">
    <property type="entry name" value="CWC21"/>
</dbReference>
<comment type="subcellular location">
    <subcellularLocation>
        <location evidence="1">Nucleus</location>
    </subcellularLocation>
</comment>
<proteinExistence type="inferred from homology"/>
<dbReference type="RefSeq" id="XP_018271503.1">
    <property type="nucleotide sequence ID" value="XM_018418005.1"/>
</dbReference>
<evidence type="ECO:0000256" key="7">
    <source>
        <dbReference type="SAM" id="MobiDB-lite"/>
    </source>
</evidence>
<evidence type="ECO:0000256" key="3">
    <source>
        <dbReference type="ARBA" id="ARBA00022664"/>
    </source>
</evidence>
<dbReference type="PANTHER" id="PTHR36562:SF5">
    <property type="entry name" value="SERINE_ARGININE REPETITIVE MATRIX 2"/>
    <property type="match status" value="1"/>
</dbReference>
<dbReference type="OrthoDB" id="10267305at2759"/>